<name>A0AAV1E3E2_OLDCO</name>
<reference evidence="5" key="1">
    <citation type="submission" date="2023-03" db="EMBL/GenBank/DDBJ databases">
        <authorList>
            <person name="Julca I."/>
        </authorList>
    </citation>
    <scope>NUCLEOTIDE SEQUENCE</scope>
</reference>
<evidence type="ECO:0000256" key="1">
    <source>
        <dbReference type="ARBA" id="ARBA00022737"/>
    </source>
</evidence>
<dbReference type="GO" id="GO:0006620">
    <property type="term" value="P:post-translational protein targeting to endoplasmic reticulum membrane"/>
    <property type="evidence" value="ECO:0007669"/>
    <property type="project" value="TreeGrafter"/>
</dbReference>
<dbReference type="SUPFAM" id="SSF48452">
    <property type="entry name" value="TPR-like"/>
    <property type="match status" value="1"/>
</dbReference>
<evidence type="ECO:0000256" key="4">
    <source>
        <dbReference type="SAM" id="Phobius"/>
    </source>
</evidence>
<proteinExistence type="predicted"/>
<dbReference type="InterPro" id="IPR047150">
    <property type="entry name" value="SGT"/>
</dbReference>
<evidence type="ECO:0000256" key="2">
    <source>
        <dbReference type="ARBA" id="ARBA00022803"/>
    </source>
</evidence>
<dbReference type="PANTHER" id="PTHR45831">
    <property type="entry name" value="LD24721P"/>
    <property type="match status" value="1"/>
</dbReference>
<dbReference type="PROSITE" id="PS50293">
    <property type="entry name" value="TPR_REGION"/>
    <property type="match status" value="1"/>
</dbReference>
<keyword evidence="1" id="KW-0677">Repeat</keyword>
<keyword evidence="4" id="KW-0812">Transmembrane</keyword>
<dbReference type="Gene3D" id="1.25.40.10">
    <property type="entry name" value="Tetratricopeptide repeat domain"/>
    <property type="match status" value="1"/>
</dbReference>
<dbReference type="Pfam" id="PF00515">
    <property type="entry name" value="TPR_1"/>
    <property type="match status" value="1"/>
</dbReference>
<gene>
    <name evidence="5" type="ORF">OLC1_LOCUS21388</name>
</gene>
<keyword evidence="4" id="KW-1133">Transmembrane helix</keyword>
<feature type="repeat" description="TPR" evidence="3">
    <location>
        <begin position="258"/>
        <end position="291"/>
    </location>
</feature>
<dbReference type="GO" id="GO:0016020">
    <property type="term" value="C:membrane"/>
    <property type="evidence" value="ECO:0007669"/>
    <property type="project" value="TreeGrafter"/>
</dbReference>
<evidence type="ECO:0000313" key="6">
    <source>
        <dbReference type="Proteomes" id="UP001161247"/>
    </source>
</evidence>
<feature type="transmembrane region" description="Helical" evidence="4">
    <location>
        <begin position="97"/>
        <end position="118"/>
    </location>
</feature>
<feature type="repeat" description="TPR" evidence="3">
    <location>
        <begin position="224"/>
        <end position="257"/>
    </location>
</feature>
<dbReference type="PROSITE" id="PS50005">
    <property type="entry name" value="TPR"/>
    <property type="match status" value="2"/>
</dbReference>
<dbReference type="InterPro" id="IPR011990">
    <property type="entry name" value="TPR-like_helical_dom_sf"/>
</dbReference>
<dbReference type="InterPro" id="IPR019734">
    <property type="entry name" value="TPR_rpt"/>
</dbReference>
<protein>
    <submittedName>
        <fullName evidence="5">OLC1v1015513C1</fullName>
    </submittedName>
</protein>
<dbReference type="PANTHER" id="PTHR45831:SF2">
    <property type="entry name" value="LD24721P"/>
    <property type="match status" value="1"/>
</dbReference>
<keyword evidence="4" id="KW-0472">Membrane</keyword>
<dbReference type="AlphaFoldDB" id="A0AAV1E3E2"/>
<keyword evidence="6" id="KW-1185">Reference proteome</keyword>
<keyword evidence="2 3" id="KW-0802">TPR repeat</keyword>
<dbReference type="SMART" id="SM00028">
    <property type="entry name" value="TPR"/>
    <property type="match status" value="3"/>
</dbReference>
<dbReference type="GO" id="GO:0072380">
    <property type="term" value="C:TRC complex"/>
    <property type="evidence" value="ECO:0007669"/>
    <property type="project" value="TreeGrafter"/>
</dbReference>
<feature type="transmembrane region" description="Helical" evidence="4">
    <location>
        <begin position="138"/>
        <end position="159"/>
    </location>
</feature>
<dbReference type="Pfam" id="PF13181">
    <property type="entry name" value="TPR_8"/>
    <property type="match status" value="1"/>
</dbReference>
<evidence type="ECO:0000313" key="5">
    <source>
        <dbReference type="EMBL" id="CAI9114726.1"/>
    </source>
</evidence>
<sequence length="318" mass="36058">MMIVQSTIVPALKLQGFPLKLQHPILTSTHKYSDNARISASFQWSFVHPKFRLPKKFSCQIFGKERRSISISLLPRAEEDSRYLFVEEGVTFAQRNAVYVSGFCSGVMFWLASAQVTLASENIRINEVYETGELFELGIQLTYLLLLLALLGVGSFFVIRQVLVRRELDLSAKELQEQVRSGDASATELFELGAVMLRRKFYPAATKYLLQAIDKWDGDDQDLAQVYNALGVSYVRDEKLDKGIMQFEKAVKLQPGYVTAWNNLGDAYEKKKDFKSALKAFEEALLFDPNNSIARPRREALKNKVTVYKGVAVKSKKS</sequence>
<accession>A0AAV1E3E2</accession>
<dbReference type="GO" id="GO:0060090">
    <property type="term" value="F:molecular adaptor activity"/>
    <property type="evidence" value="ECO:0007669"/>
    <property type="project" value="TreeGrafter"/>
</dbReference>
<dbReference type="Proteomes" id="UP001161247">
    <property type="component" value="Chromosome 8"/>
</dbReference>
<dbReference type="EMBL" id="OX459125">
    <property type="protein sequence ID" value="CAI9114726.1"/>
    <property type="molecule type" value="Genomic_DNA"/>
</dbReference>
<organism evidence="5 6">
    <name type="scientific">Oldenlandia corymbosa var. corymbosa</name>
    <dbReference type="NCBI Taxonomy" id="529605"/>
    <lineage>
        <taxon>Eukaryota</taxon>
        <taxon>Viridiplantae</taxon>
        <taxon>Streptophyta</taxon>
        <taxon>Embryophyta</taxon>
        <taxon>Tracheophyta</taxon>
        <taxon>Spermatophyta</taxon>
        <taxon>Magnoliopsida</taxon>
        <taxon>eudicotyledons</taxon>
        <taxon>Gunneridae</taxon>
        <taxon>Pentapetalae</taxon>
        <taxon>asterids</taxon>
        <taxon>lamiids</taxon>
        <taxon>Gentianales</taxon>
        <taxon>Rubiaceae</taxon>
        <taxon>Rubioideae</taxon>
        <taxon>Spermacoceae</taxon>
        <taxon>Hedyotis-Oldenlandia complex</taxon>
        <taxon>Oldenlandia</taxon>
    </lineage>
</organism>
<evidence type="ECO:0000256" key="3">
    <source>
        <dbReference type="PROSITE-ProRule" id="PRU00339"/>
    </source>
</evidence>